<dbReference type="Proteomes" id="UP000516437">
    <property type="component" value="Chromosome 1"/>
</dbReference>
<evidence type="ECO:0000313" key="3">
    <source>
        <dbReference type="Proteomes" id="UP000516437"/>
    </source>
</evidence>
<evidence type="ECO:0000313" key="2">
    <source>
        <dbReference type="EMBL" id="KAB1225670.1"/>
    </source>
</evidence>
<evidence type="ECO:0000256" key="1">
    <source>
        <dbReference type="SAM" id="MobiDB-lite"/>
    </source>
</evidence>
<name>A0A6A1WSA4_9ROSI</name>
<dbReference type="PANTHER" id="PTHR33924:SF5">
    <property type="entry name" value="CATION-TRANSPORTING ATPASE"/>
    <property type="match status" value="1"/>
</dbReference>
<keyword evidence="3" id="KW-1185">Reference proteome</keyword>
<proteinExistence type="predicted"/>
<dbReference type="EMBL" id="RXIC02000019">
    <property type="protein sequence ID" value="KAB1225670.1"/>
    <property type="molecule type" value="Genomic_DNA"/>
</dbReference>
<accession>A0A6A1WSA4</accession>
<sequence length="100" mass="11221">MERTGFLSPPASQATPKRHVRKCKDDTAKAEMPSRKMKVAKIEEVNRFTEVAAPSGLLDELNPGIINRLRNSEQVYSIIGALIRTERVENTQSKQEGLEI</sequence>
<organism evidence="2 3">
    <name type="scientific">Morella rubra</name>
    <name type="common">Chinese bayberry</name>
    <dbReference type="NCBI Taxonomy" id="262757"/>
    <lineage>
        <taxon>Eukaryota</taxon>
        <taxon>Viridiplantae</taxon>
        <taxon>Streptophyta</taxon>
        <taxon>Embryophyta</taxon>
        <taxon>Tracheophyta</taxon>
        <taxon>Spermatophyta</taxon>
        <taxon>Magnoliopsida</taxon>
        <taxon>eudicotyledons</taxon>
        <taxon>Gunneridae</taxon>
        <taxon>Pentapetalae</taxon>
        <taxon>rosids</taxon>
        <taxon>fabids</taxon>
        <taxon>Fagales</taxon>
        <taxon>Myricaceae</taxon>
        <taxon>Morella</taxon>
    </lineage>
</organism>
<protein>
    <submittedName>
        <fullName evidence="2">Uncharacterized protein</fullName>
    </submittedName>
</protein>
<dbReference type="AlphaFoldDB" id="A0A6A1WSA4"/>
<dbReference type="PANTHER" id="PTHR33924">
    <property type="entry name" value="CATION-TRANSPORTING ATPASE"/>
    <property type="match status" value="1"/>
</dbReference>
<reference evidence="2 3" key="1">
    <citation type="journal article" date="2019" name="Plant Biotechnol. J.">
        <title>The red bayberry genome and genetic basis of sex determination.</title>
        <authorList>
            <person name="Jia H.M."/>
            <person name="Jia H.J."/>
            <person name="Cai Q.L."/>
            <person name="Wang Y."/>
            <person name="Zhao H.B."/>
            <person name="Yang W.F."/>
            <person name="Wang G.Y."/>
            <person name="Li Y.H."/>
            <person name="Zhan D.L."/>
            <person name="Shen Y.T."/>
            <person name="Niu Q.F."/>
            <person name="Chang L."/>
            <person name="Qiu J."/>
            <person name="Zhao L."/>
            <person name="Xie H.B."/>
            <person name="Fu W.Y."/>
            <person name="Jin J."/>
            <person name="Li X.W."/>
            <person name="Jiao Y."/>
            <person name="Zhou C.C."/>
            <person name="Tu T."/>
            <person name="Chai C.Y."/>
            <person name="Gao J.L."/>
            <person name="Fan L.J."/>
            <person name="van de Weg E."/>
            <person name="Wang J.Y."/>
            <person name="Gao Z.S."/>
        </authorList>
    </citation>
    <scope>NUCLEOTIDE SEQUENCE [LARGE SCALE GENOMIC DNA]</scope>
    <source>
        <tissue evidence="2">Leaves</tissue>
    </source>
</reference>
<feature type="region of interest" description="Disordered" evidence="1">
    <location>
        <begin position="1"/>
        <end position="34"/>
    </location>
</feature>
<comment type="caution">
    <text evidence="2">The sequence shown here is derived from an EMBL/GenBank/DDBJ whole genome shotgun (WGS) entry which is preliminary data.</text>
</comment>
<gene>
    <name evidence="2" type="ORF">CJ030_MR1G009149</name>
</gene>
<feature type="compositionally biased region" description="Basic and acidic residues" evidence="1">
    <location>
        <begin position="23"/>
        <end position="34"/>
    </location>
</feature>
<dbReference type="OrthoDB" id="1930341at2759"/>